<protein>
    <submittedName>
        <fullName evidence="2">ComF operon protein 3</fullName>
    </submittedName>
</protein>
<dbReference type="SUPFAM" id="SSF53271">
    <property type="entry name" value="PRTase-like"/>
    <property type="match status" value="1"/>
</dbReference>
<dbReference type="STRING" id="1423740.FC36_GL001635"/>
<dbReference type="InterPro" id="IPR029057">
    <property type="entry name" value="PRTase-like"/>
</dbReference>
<evidence type="ECO:0000313" key="2">
    <source>
        <dbReference type="EMBL" id="KRL84979.1"/>
    </source>
</evidence>
<proteinExistence type="inferred from homology"/>
<comment type="similarity">
    <text evidence="1">Belongs to the ComF/GntX family.</text>
</comment>
<evidence type="ECO:0000256" key="1">
    <source>
        <dbReference type="ARBA" id="ARBA00008007"/>
    </source>
</evidence>
<organism evidence="2 3">
    <name type="scientific">Ligilactobacillus equi DSM 15833 = JCM 10991</name>
    <dbReference type="NCBI Taxonomy" id="1423740"/>
    <lineage>
        <taxon>Bacteria</taxon>
        <taxon>Bacillati</taxon>
        <taxon>Bacillota</taxon>
        <taxon>Bacilli</taxon>
        <taxon>Lactobacillales</taxon>
        <taxon>Lactobacillaceae</taxon>
        <taxon>Ligilactobacillus</taxon>
    </lineage>
</organism>
<dbReference type="Gene3D" id="3.40.50.2020">
    <property type="match status" value="1"/>
</dbReference>
<dbReference type="AlphaFoldDB" id="A0A0R1U1A1"/>
<reference evidence="2 3" key="1">
    <citation type="journal article" date="2015" name="Genome Announc.">
        <title>Expanding the biotechnology potential of lactobacilli through comparative genomics of 213 strains and associated genera.</title>
        <authorList>
            <person name="Sun Z."/>
            <person name="Harris H.M."/>
            <person name="McCann A."/>
            <person name="Guo C."/>
            <person name="Argimon S."/>
            <person name="Zhang W."/>
            <person name="Yang X."/>
            <person name="Jeffery I.B."/>
            <person name="Cooney J.C."/>
            <person name="Kagawa T.F."/>
            <person name="Liu W."/>
            <person name="Song Y."/>
            <person name="Salvetti E."/>
            <person name="Wrobel A."/>
            <person name="Rasinkangas P."/>
            <person name="Parkhill J."/>
            <person name="Rea M.C."/>
            <person name="O'Sullivan O."/>
            <person name="Ritari J."/>
            <person name="Douillard F.P."/>
            <person name="Paul Ross R."/>
            <person name="Yang R."/>
            <person name="Briner A.E."/>
            <person name="Felis G.E."/>
            <person name="de Vos W.M."/>
            <person name="Barrangou R."/>
            <person name="Klaenhammer T.R."/>
            <person name="Caufield P.W."/>
            <person name="Cui Y."/>
            <person name="Zhang H."/>
            <person name="O'Toole P.W."/>
        </authorList>
    </citation>
    <scope>NUCLEOTIDE SEQUENCE [LARGE SCALE GENOMIC DNA]</scope>
    <source>
        <strain evidence="2 3">DSM 15833</strain>
    </source>
</reference>
<name>A0A0R1U1A1_9LACO</name>
<sequence length="214" mass="25660">MAWLLSWQALKQERLCRKCHEKFLPLLNETICPGCGRIMTKAELCPDCHTWQKSQGGLLKNRALYTYRTSAMKDYIERYKFQGDYHLRLAFKDEFQHYIKQHYPLKKWDLWVIPVDEETMATRGFNQVEGWLEGLNYHCDLQMKQRQGRIKQARKTRQERLRSKQPFLYRGPRVENRNILLVDDIYTTGRTLYYARQIALLQGAKHVRSITLCR</sequence>
<dbReference type="InterPro" id="IPR051910">
    <property type="entry name" value="ComF/GntX_DNA_util-trans"/>
</dbReference>
<dbReference type="Proteomes" id="UP000051048">
    <property type="component" value="Unassembled WGS sequence"/>
</dbReference>
<comment type="caution">
    <text evidence="2">The sequence shown here is derived from an EMBL/GenBank/DDBJ whole genome shotgun (WGS) entry which is preliminary data.</text>
</comment>
<dbReference type="InterPro" id="IPR000836">
    <property type="entry name" value="PRTase_dom"/>
</dbReference>
<gene>
    <name evidence="2" type="ORF">FC36_GL001635</name>
</gene>
<accession>A0A0R1U1A1</accession>
<dbReference type="PANTHER" id="PTHR47505:SF1">
    <property type="entry name" value="DNA UTILIZATION PROTEIN YHGH"/>
    <property type="match status" value="1"/>
</dbReference>
<evidence type="ECO:0000313" key="3">
    <source>
        <dbReference type="Proteomes" id="UP000051048"/>
    </source>
</evidence>
<dbReference type="EMBL" id="AZFH01000003">
    <property type="protein sequence ID" value="KRL84979.1"/>
    <property type="molecule type" value="Genomic_DNA"/>
</dbReference>
<dbReference type="CDD" id="cd06223">
    <property type="entry name" value="PRTases_typeI"/>
    <property type="match status" value="1"/>
</dbReference>
<dbReference type="PANTHER" id="PTHR47505">
    <property type="entry name" value="DNA UTILIZATION PROTEIN YHGH"/>
    <property type="match status" value="1"/>
</dbReference>
<dbReference type="PATRIC" id="fig|1423740.3.peg.1769"/>